<dbReference type="InterPro" id="IPR019087">
    <property type="entry name" value="Med15_N"/>
</dbReference>
<proteinExistence type="inferred from homology"/>
<keyword evidence="2" id="KW-0804">Transcription</keyword>
<reference evidence="5" key="1">
    <citation type="submission" date="2025-08" db="UniProtKB">
        <authorList>
            <consortium name="RefSeq"/>
        </authorList>
    </citation>
    <scope>IDENTIFICATION</scope>
    <source>
        <tissue evidence="5">Gonads</tissue>
    </source>
</reference>
<dbReference type="Proteomes" id="UP000504635">
    <property type="component" value="Unplaced"/>
</dbReference>
<dbReference type="GO" id="GO:0003712">
    <property type="term" value="F:transcription coregulator activity"/>
    <property type="evidence" value="ECO:0007669"/>
    <property type="project" value="InterPro"/>
</dbReference>
<dbReference type="Pfam" id="PF09606">
    <property type="entry name" value="Med15_N"/>
    <property type="match status" value="1"/>
</dbReference>
<name>A0A6J2YB16_SITOR</name>
<gene>
    <name evidence="5" type="primary">LOC115885608</name>
    <name evidence="2" type="synonym">MED15</name>
</gene>
<dbReference type="InterPro" id="IPR036529">
    <property type="entry name" value="KIX_dom_sf"/>
</dbReference>
<feature type="domain" description="Mediator of RNA polymerase II transcription subunit 15 N-terminal" evidence="3">
    <location>
        <begin position="1"/>
        <end position="64"/>
    </location>
</feature>
<organism evidence="4 5">
    <name type="scientific">Sitophilus oryzae</name>
    <name type="common">Rice weevil</name>
    <name type="synonym">Curculio oryzae</name>
    <dbReference type="NCBI Taxonomy" id="7048"/>
    <lineage>
        <taxon>Eukaryota</taxon>
        <taxon>Metazoa</taxon>
        <taxon>Ecdysozoa</taxon>
        <taxon>Arthropoda</taxon>
        <taxon>Hexapoda</taxon>
        <taxon>Insecta</taxon>
        <taxon>Pterygota</taxon>
        <taxon>Neoptera</taxon>
        <taxon>Endopterygota</taxon>
        <taxon>Coleoptera</taxon>
        <taxon>Polyphaga</taxon>
        <taxon>Cucujiformia</taxon>
        <taxon>Curculionidae</taxon>
        <taxon>Dryophthorinae</taxon>
        <taxon>Sitophilus</taxon>
    </lineage>
</organism>
<dbReference type="SUPFAM" id="SSF47040">
    <property type="entry name" value="Kix domain of CBP (creb binding protein)"/>
    <property type="match status" value="1"/>
</dbReference>
<accession>A0A6J2YB16</accession>
<keyword evidence="4" id="KW-1185">Reference proteome</keyword>
<dbReference type="OrthoDB" id="10055322at2759"/>
<comment type="subcellular location">
    <subcellularLocation>
        <location evidence="2">Nucleus</location>
    </subcellularLocation>
</comment>
<evidence type="ECO:0000256" key="1">
    <source>
        <dbReference type="ARBA" id="ARBA00023242"/>
    </source>
</evidence>
<dbReference type="GO" id="GO:0006355">
    <property type="term" value="P:regulation of DNA-templated transcription"/>
    <property type="evidence" value="ECO:0007669"/>
    <property type="project" value="InterPro"/>
</dbReference>
<sequence length="113" mass="13311">MSDSWQNEVFRKSVEDRINEAIESCTLKVSRYGRKAEKRIFEKSSNKLQYLGYVARIILDIRQMIVVSEDWLDKQITKILSKPAPKLRRVLTPSELAKYNINLIKLQNELKKL</sequence>
<dbReference type="RefSeq" id="XP_030760431.1">
    <property type="nucleotide sequence ID" value="XM_030904571.1"/>
</dbReference>
<dbReference type="KEGG" id="soy:115885608"/>
<keyword evidence="2" id="KW-0010">Activator</keyword>
<evidence type="ECO:0000259" key="3">
    <source>
        <dbReference type="Pfam" id="PF09606"/>
    </source>
</evidence>
<comment type="subunit">
    <text evidence="2">Component of the Mediator complex.</text>
</comment>
<evidence type="ECO:0000313" key="5">
    <source>
        <dbReference type="RefSeq" id="XP_030760431.1"/>
    </source>
</evidence>
<dbReference type="GO" id="GO:0005634">
    <property type="term" value="C:nucleus"/>
    <property type="evidence" value="ECO:0007669"/>
    <property type="project" value="UniProtKB-SubCell"/>
</dbReference>
<protein>
    <recommendedName>
        <fullName evidence="2">Mediator of RNA polymerase II transcription subunit 15</fullName>
    </recommendedName>
    <alternativeName>
        <fullName evidence="2">Mediator complex subunit 15</fullName>
    </alternativeName>
</protein>
<comment type="similarity">
    <text evidence="2">Belongs to the Mediator complex subunit 15 family.</text>
</comment>
<dbReference type="GeneID" id="115885608"/>
<comment type="function">
    <text evidence="2">Component of the Mediator complex, a coactivator involved in the regulated transcription of nearly all RNA polymerase II-dependent genes. Mediator functions as a bridge to convey information from gene-specific regulatory proteins to the basal RNA polymerase II transcription machinery. Mediator is recruited to promoters by direct interactions with regulatory proteins and serves as a scaffold for the assembly of a functional preinitiation complex with RNA polymerase II and the general transcription factors.</text>
</comment>
<keyword evidence="2" id="KW-0805">Transcription regulation</keyword>
<evidence type="ECO:0000256" key="2">
    <source>
        <dbReference type="RuleBase" id="RU364148"/>
    </source>
</evidence>
<evidence type="ECO:0000313" key="4">
    <source>
        <dbReference type="Proteomes" id="UP000504635"/>
    </source>
</evidence>
<keyword evidence="1 2" id="KW-0539">Nucleus</keyword>
<dbReference type="AlphaFoldDB" id="A0A6J2YB16"/>
<dbReference type="InParanoid" id="A0A6J2YB16"/>
<dbReference type="Gene3D" id="1.10.246.20">
    <property type="entry name" value="Coactivator CBP, KIX domain"/>
    <property type="match status" value="1"/>
</dbReference>